<evidence type="ECO:0000313" key="3">
    <source>
        <dbReference type="WBParaSite" id="MBELARI_LOCUS17889"/>
    </source>
</evidence>
<evidence type="ECO:0000313" key="2">
    <source>
        <dbReference type="Proteomes" id="UP000887575"/>
    </source>
</evidence>
<evidence type="ECO:0000256" key="1">
    <source>
        <dbReference type="SAM" id="SignalP"/>
    </source>
</evidence>
<protein>
    <submittedName>
        <fullName evidence="3">Uncharacterized protein</fullName>
    </submittedName>
</protein>
<dbReference type="Proteomes" id="UP000887575">
    <property type="component" value="Unassembled WGS sequence"/>
</dbReference>
<keyword evidence="2" id="KW-1185">Reference proteome</keyword>
<sequence length="271" mass="30304">MSYLSIFLLIATIHQINSHTVLRVARSAEFSFDDHKEPFTFEKDDKLLENNGEVLHKIRAHQGGSGDPAGSIKVELEIENEQPGKLYTDFSFDSPEGNHFFEVIGGKGGKHRFLVNNYALDFKYNKNAPKFKISFRQVFLPADCTCPDMLTNYDRKDVDTPELYPNVNIAFSLAKFCSSLACSWNFDDVDKSEAVKFSYSGTLDAGDQFYVKSTNGSTNFKAEGFTQFSLPGKEPFSIYFLGSSTPKTRRNGELVIGYKAVEPTADDGGNE</sequence>
<dbReference type="WBParaSite" id="MBELARI_LOCUS17889">
    <property type="protein sequence ID" value="MBELARI_LOCUS17889"/>
    <property type="gene ID" value="MBELARI_LOCUS17889"/>
</dbReference>
<keyword evidence="1" id="KW-0732">Signal</keyword>
<accession>A0AAF3J5Q8</accession>
<name>A0AAF3J5Q8_9BILA</name>
<reference evidence="3" key="1">
    <citation type="submission" date="2024-02" db="UniProtKB">
        <authorList>
            <consortium name="WormBaseParasite"/>
        </authorList>
    </citation>
    <scope>IDENTIFICATION</scope>
</reference>
<feature type="signal peptide" evidence="1">
    <location>
        <begin position="1"/>
        <end position="18"/>
    </location>
</feature>
<organism evidence="2 3">
    <name type="scientific">Mesorhabditis belari</name>
    <dbReference type="NCBI Taxonomy" id="2138241"/>
    <lineage>
        <taxon>Eukaryota</taxon>
        <taxon>Metazoa</taxon>
        <taxon>Ecdysozoa</taxon>
        <taxon>Nematoda</taxon>
        <taxon>Chromadorea</taxon>
        <taxon>Rhabditida</taxon>
        <taxon>Rhabditina</taxon>
        <taxon>Rhabditomorpha</taxon>
        <taxon>Rhabditoidea</taxon>
        <taxon>Rhabditidae</taxon>
        <taxon>Mesorhabditinae</taxon>
        <taxon>Mesorhabditis</taxon>
    </lineage>
</organism>
<feature type="chain" id="PRO_5042118286" evidence="1">
    <location>
        <begin position="19"/>
        <end position="271"/>
    </location>
</feature>
<dbReference type="AlphaFoldDB" id="A0AAF3J5Q8"/>
<proteinExistence type="predicted"/>